<organism evidence="5 6">
    <name type="scientific">Mastacembelus armatus</name>
    <name type="common">zig-zag eel</name>
    <dbReference type="NCBI Taxonomy" id="205130"/>
    <lineage>
        <taxon>Eukaryota</taxon>
        <taxon>Metazoa</taxon>
        <taxon>Chordata</taxon>
        <taxon>Craniata</taxon>
        <taxon>Vertebrata</taxon>
        <taxon>Euteleostomi</taxon>
        <taxon>Actinopterygii</taxon>
        <taxon>Neopterygii</taxon>
        <taxon>Teleostei</taxon>
        <taxon>Neoteleostei</taxon>
        <taxon>Acanthomorphata</taxon>
        <taxon>Anabantaria</taxon>
        <taxon>Synbranchiformes</taxon>
        <taxon>Mastacembelidae</taxon>
        <taxon>Mastacembelus</taxon>
    </lineage>
</organism>
<dbReference type="STRING" id="205130.ENSMAMP00000029629"/>
<protein>
    <submittedName>
        <fullName evidence="5">Chromosome 15 C6orf118 homolog</fullName>
    </submittedName>
</protein>
<dbReference type="InterPro" id="IPR032755">
    <property type="entry name" value="TSNAXIP1_N"/>
</dbReference>
<feature type="compositionally biased region" description="Polar residues" evidence="3">
    <location>
        <begin position="190"/>
        <end position="199"/>
    </location>
</feature>
<keyword evidence="6" id="KW-1185">Reference proteome</keyword>
<feature type="compositionally biased region" description="Basic and acidic residues" evidence="3">
    <location>
        <begin position="201"/>
        <end position="212"/>
    </location>
</feature>
<feature type="coiled-coil region" evidence="2">
    <location>
        <begin position="312"/>
        <end position="343"/>
    </location>
</feature>
<name>A0A3Q3NB62_9TELE</name>
<feature type="region of interest" description="Disordered" evidence="3">
    <location>
        <begin position="190"/>
        <end position="212"/>
    </location>
</feature>
<evidence type="ECO:0000256" key="1">
    <source>
        <dbReference type="ARBA" id="ARBA00023054"/>
    </source>
</evidence>
<dbReference type="Ensembl" id="ENSMAMT00000030396.2">
    <property type="protein sequence ID" value="ENSMAMP00000029629.1"/>
    <property type="gene ID" value="ENSMAMG00000019965.2"/>
</dbReference>
<evidence type="ECO:0000313" key="6">
    <source>
        <dbReference type="Proteomes" id="UP000261640"/>
    </source>
</evidence>
<dbReference type="AlphaFoldDB" id="A0A3Q3NB62"/>
<evidence type="ECO:0000259" key="4">
    <source>
        <dbReference type="Pfam" id="PF15739"/>
    </source>
</evidence>
<dbReference type="GeneTree" id="ENSGT00940000177213"/>
<reference evidence="5" key="1">
    <citation type="submission" date="2025-08" db="UniProtKB">
        <authorList>
            <consortium name="Ensembl"/>
        </authorList>
    </citation>
    <scope>IDENTIFICATION</scope>
</reference>
<feature type="domain" description="Translin-associated factor X-interacting protein 1 N-terminal" evidence="4">
    <location>
        <begin position="227"/>
        <end position="337"/>
    </location>
</feature>
<keyword evidence="1 2" id="KW-0175">Coiled coil</keyword>
<dbReference type="Pfam" id="PF15739">
    <property type="entry name" value="TSNAXIP1_N"/>
    <property type="match status" value="1"/>
</dbReference>
<sequence length="471" mass="53772">MSLCSKLDIFTSLDKDNNMLCAFIAMSSSCKPKSRCFRSDIPRLAAKAGQKADILTYSSGHLGPLSCLSQSQSHRETKQPFWKLSQSRKETPNPLTLQQRQKKALTCVKKKEIKESPSEFTSGTALVESQVSGSRQDQATDHLSYANRREGIRLPKTFICSSDSLLVQPRAFSHKKCNFSSSLEGKRQFCSSQSDQEGLNNDDHSKKEERVGRPDPWAAVNVAEIHERKLRKELKKLSTQSWPHRDRLAVFSDVFDDVCESSPVFGHILREIKTDYDLYVNHMMASQSPLHHMSQNTSLEVLGNCKIRKTELEDSGKEVWRLEQEARKALEENKRVRNELQNVPAFTGPDESHMKHISLSELQDNGTANSHANSVQSKRLQVLNAWREIQQLEEEIKEKLVSTIVTTATQKHIKVLKTETVRLNTSNEQMKTINKDMESKINKMLNREKSSNTLRRVLWDEIWCDLQTATD</sequence>
<dbReference type="PANTHER" id="PTHR34916">
    <property type="entry name" value="GI:13385330"/>
    <property type="match status" value="1"/>
</dbReference>
<evidence type="ECO:0000256" key="2">
    <source>
        <dbReference type="SAM" id="Coils"/>
    </source>
</evidence>
<dbReference type="Proteomes" id="UP000261640">
    <property type="component" value="Unplaced"/>
</dbReference>
<reference evidence="5" key="2">
    <citation type="submission" date="2025-09" db="UniProtKB">
        <authorList>
            <consortium name="Ensembl"/>
        </authorList>
    </citation>
    <scope>IDENTIFICATION</scope>
</reference>
<evidence type="ECO:0000313" key="5">
    <source>
        <dbReference type="Ensembl" id="ENSMAMP00000029629.1"/>
    </source>
</evidence>
<proteinExistence type="predicted"/>
<evidence type="ECO:0000256" key="3">
    <source>
        <dbReference type="SAM" id="MobiDB-lite"/>
    </source>
</evidence>
<accession>A0A3Q3NB62</accession>
<dbReference type="InParanoid" id="A0A3Q3NB62"/>
<dbReference type="PROSITE" id="PS51257">
    <property type="entry name" value="PROKAR_LIPOPROTEIN"/>
    <property type="match status" value="1"/>
</dbReference>
<dbReference type="PANTHER" id="PTHR34916:SF1">
    <property type="entry name" value="GI:13385330"/>
    <property type="match status" value="1"/>
</dbReference>